<name>A0A1S8ND04_CLOSA</name>
<dbReference type="PANTHER" id="PTHR42956">
    <property type="entry name" value="NITROGENASE IRON-MOLYBDENUM COFACTOR BIOSYNTHESIS PROTEIN NIFE"/>
    <property type="match status" value="1"/>
</dbReference>
<dbReference type="InterPro" id="IPR000510">
    <property type="entry name" value="Nase/OxRdtase_comp1"/>
</dbReference>
<feature type="domain" description="Nitrogenase/oxidoreductase component 1" evidence="1">
    <location>
        <begin position="48"/>
        <end position="448"/>
    </location>
</feature>
<dbReference type="GO" id="GO:0016163">
    <property type="term" value="F:nitrogenase activity"/>
    <property type="evidence" value="ECO:0007669"/>
    <property type="project" value="UniProtKB-EC"/>
</dbReference>
<sequence>MAKIIERNREDRKYSITGGGACSRNLSENFKKRCLKNAERSFAQTTQCQEINSIQALLSMEDAAFVVHSPNGCVGCVSFMNDNFKVGQYHRNIRNIRNARYIVTSLDEKDIVFGGEEKLKRAVLDLNSRYSPNIIFIFTSCASGIIGDDVDAVARNLQEKIKPIIVPIHCEGFKSKVPATGFDTAFNSIIKYVFKDEKPEKEKGLINVFATTSIGYKDQIEIEKLLAVLGLHVNYIPFYSSVEKLRKIVKAEYSVAICQVFADEFMEYLKNEYDIPYSKTGMPIGIKSTDEWFLSVAKLVGKEDIALKYIEQQHEKVLPEISRIRKVTEDKRVFICAGTGRGVAAATLIDDFGMKLVGIQTPTYEEAIIENFDQLQKIHGGDFIIDIANMQPFEQVNLVNKLKPDFFLGMSNWVSKLGIPSTHILEAKRPTFGYTGLIYLGRKIENSIENPSFNVKLAKHKKLPYKESWYEENAFKYLKEGI</sequence>
<gene>
    <name evidence="2" type="primary">nifD_1</name>
    <name evidence="2" type="ORF">CLOSAC_12120</name>
</gene>
<reference evidence="2 3" key="1">
    <citation type="submission" date="2016-05" db="EMBL/GenBank/DDBJ databases">
        <title>Microbial solvent formation.</title>
        <authorList>
            <person name="Poehlein A."/>
            <person name="Montoya Solano J.D."/>
            <person name="Flitsch S."/>
            <person name="Krabben P."/>
            <person name="Duerre P."/>
            <person name="Daniel R."/>
        </authorList>
    </citation>
    <scope>NUCLEOTIDE SEQUENCE [LARGE SCALE GENOMIC DNA]</scope>
    <source>
        <strain evidence="2 3">L1-8</strain>
    </source>
</reference>
<comment type="caution">
    <text evidence="2">The sequence shown here is derived from an EMBL/GenBank/DDBJ whole genome shotgun (WGS) entry which is preliminary data.</text>
</comment>
<organism evidence="2 3">
    <name type="scientific">Clostridium saccharobutylicum</name>
    <dbReference type="NCBI Taxonomy" id="169679"/>
    <lineage>
        <taxon>Bacteria</taxon>
        <taxon>Bacillati</taxon>
        <taxon>Bacillota</taxon>
        <taxon>Clostridia</taxon>
        <taxon>Eubacteriales</taxon>
        <taxon>Clostridiaceae</taxon>
        <taxon>Clostridium</taxon>
    </lineage>
</organism>
<proteinExistence type="predicted"/>
<dbReference type="Gene3D" id="3.40.50.1980">
    <property type="entry name" value="Nitrogenase molybdenum iron protein domain"/>
    <property type="match status" value="3"/>
</dbReference>
<dbReference type="EMBL" id="LZYZ01000002">
    <property type="protein sequence ID" value="OOM14339.1"/>
    <property type="molecule type" value="Genomic_DNA"/>
</dbReference>
<dbReference type="AlphaFoldDB" id="A0A1S8ND04"/>
<dbReference type="InterPro" id="IPR049939">
    <property type="entry name" value="NifE-like"/>
</dbReference>
<dbReference type="RefSeq" id="WP_077864608.1">
    <property type="nucleotide sequence ID" value="NZ_LZYZ01000002.1"/>
</dbReference>
<dbReference type="Pfam" id="PF00148">
    <property type="entry name" value="Oxidored_nitro"/>
    <property type="match status" value="1"/>
</dbReference>
<dbReference type="Proteomes" id="UP000191154">
    <property type="component" value="Unassembled WGS sequence"/>
</dbReference>
<keyword evidence="2" id="KW-0560">Oxidoreductase</keyword>
<dbReference type="PANTHER" id="PTHR42956:SF1">
    <property type="entry name" value="NITROGENASE IRON-MOLYBDENUM COFACTOR BIOSYNTHESIS PROTEIN NIFE"/>
    <property type="match status" value="1"/>
</dbReference>
<evidence type="ECO:0000313" key="3">
    <source>
        <dbReference type="Proteomes" id="UP000191154"/>
    </source>
</evidence>
<dbReference type="SUPFAM" id="SSF53807">
    <property type="entry name" value="Helical backbone' metal receptor"/>
    <property type="match status" value="1"/>
</dbReference>
<evidence type="ECO:0000259" key="1">
    <source>
        <dbReference type="Pfam" id="PF00148"/>
    </source>
</evidence>
<protein>
    <submittedName>
        <fullName evidence="2">Nitrogenase molybdenum-iron protein alpha chain</fullName>
        <ecNumber evidence="2">1.18.6.1</ecNumber>
    </submittedName>
</protein>
<evidence type="ECO:0000313" key="2">
    <source>
        <dbReference type="EMBL" id="OOM14339.1"/>
    </source>
</evidence>
<accession>A0A1S8ND04</accession>
<dbReference type="EC" id="1.18.6.1" evidence="2"/>